<organism evidence="1 2">
    <name type="scientific">Tritrichomonas musculus</name>
    <dbReference type="NCBI Taxonomy" id="1915356"/>
    <lineage>
        <taxon>Eukaryota</taxon>
        <taxon>Metamonada</taxon>
        <taxon>Parabasalia</taxon>
        <taxon>Tritrichomonadida</taxon>
        <taxon>Tritrichomonadidae</taxon>
        <taxon>Tritrichomonas</taxon>
    </lineage>
</organism>
<reference evidence="1 2" key="1">
    <citation type="submission" date="2024-04" db="EMBL/GenBank/DDBJ databases">
        <title>Tritrichomonas musculus Genome.</title>
        <authorList>
            <person name="Alves-Ferreira E."/>
            <person name="Grigg M."/>
            <person name="Lorenzi H."/>
            <person name="Galac M."/>
        </authorList>
    </citation>
    <scope>NUCLEOTIDE SEQUENCE [LARGE SCALE GENOMIC DNA]</scope>
    <source>
        <strain evidence="1 2">EAF2021</strain>
    </source>
</reference>
<accession>A0ABR2L2C2</accession>
<protein>
    <recommendedName>
        <fullName evidence="3">S1 motif domain-containing protein</fullName>
    </recommendedName>
</protein>
<evidence type="ECO:0000313" key="2">
    <source>
        <dbReference type="Proteomes" id="UP001470230"/>
    </source>
</evidence>
<evidence type="ECO:0000313" key="1">
    <source>
        <dbReference type="EMBL" id="KAK8897509.1"/>
    </source>
</evidence>
<sequence length="106" mass="12277">MSSSDSDAGEEFMEKYGRLDWDCDDENMSDEEKAKEGKRYEGHVVMMNMNGPNMQILTCKVLEVTKEGFLVEPYGMSGLASEEEDEELDYSKPIPFKKFFHVFLRK</sequence>
<proteinExistence type="predicted"/>
<name>A0ABR2L2C2_9EUKA</name>
<comment type="caution">
    <text evidence="1">The sequence shown here is derived from an EMBL/GenBank/DDBJ whole genome shotgun (WGS) entry which is preliminary data.</text>
</comment>
<evidence type="ECO:0008006" key="3">
    <source>
        <dbReference type="Google" id="ProtNLM"/>
    </source>
</evidence>
<gene>
    <name evidence="1" type="ORF">M9Y10_015465</name>
</gene>
<keyword evidence="2" id="KW-1185">Reference proteome</keyword>
<dbReference type="Proteomes" id="UP001470230">
    <property type="component" value="Unassembled WGS sequence"/>
</dbReference>
<dbReference type="EMBL" id="JAPFFF010000002">
    <property type="protein sequence ID" value="KAK8897509.1"/>
    <property type="molecule type" value="Genomic_DNA"/>
</dbReference>